<protein>
    <submittedName>
        <fullName evidence="1">Uncharacterized protein</fullName>
    </submittedName>
</protein>
<proteinExistence type="predicted"/>
<dbReference type="EMBL" id="BAAAFZ010000023">
    <property type="protein sequence ID" value="GAA0581125.1"/>
    <property type="molecule type" value="Genomic_DNA"/>
</dbReference>
<reference evidence="1 2" key="1">
    <citation type="journal article" date="2019" name="Int. J. Syst. Evol. Microbiol.">
        <title>The Global Catalogue of Microorganisms (GCM) 10K type strain sequencing project: providing services to taxonomists for standard genome sequencing and annotation.</title>
        <authorList>
            <consortium name="The Broad Institute Genomics Platform"/>
            <consortium name="The Broad Institute Genome Sequencing Center for Infectious Disease"/>
            <person name="Wu L."/>
            <person name="Ma J."/>
        </authorList>
    </citation>
    <scope>NUCLEOTIDE SEQUENCE [LARGE SCALE GENOMIC DNA]</scope>
    <source>
        <strain evidence="1 2">JCM 9933</strain>
    </source>
</reference>
<gene>
    <name evidence="1" type="ORF">GCM10009416_19500</name>
</gene>
<accession>A0ABN1F312</accession>
<keyword evidence="2" id="KW-1185">Reference proteome</keyword>
<sequence>MDDALRLLTIQFLAWVESAPRTHGEAMAAWRTSCPRLPVWEDALDGGLVRLEPVPGAAMADSAVALTPRGEALLAAFAAHA</sequence>
<comment type="caution">
    <text evidence="1">The sequence shown here is derived from an EMBL/GenBank/DDBJ whole genome shotgun (WGS) entry which is preliminary data.</text>
</comment>
<dbReference type="RefSeq" id="WP_343895060.1">
    <property type="nucleotide sequence ID" value="NZ_BAAAFZ010000023.1"/>
</dbReference>
<organism evidence="1 2">
    <name type="scientific">Craurococcus roseus</name>
    <dbReference type="NCBI Taxonomy" id="77585"/>
    <lineage>
        <taxon>Bacteria</taxon>
        <taxon>Pseudomonadati</taxon>
        <taxon>Pseudomonadota</taxon>
        <taxon>Alphaproteobacteria</taxon>
        <taxon>Acetobacterales</taxon>
        <taxon>Acetobacteraceae</taxon>
        <taxon>Craurococcus</taxon>
    </lineage>
</organism>
<name>A0ABN1F312_9PROT</name>
<evidence type="ECO:0000313" key="2">
    <source>
        <dbReference type="Proteomes" id="UP001501588"/>
    </source>
</evidence>
<evidence type="ECO:0000313" key="1">
    <source>
        <dbReference type="EMBL" id="GAA0581125.1"/>
    </source>
</evidence>
<dbReference type="Proteomes" id="UP001501588">
    <property type="component" value="Unassembled WGS sequence"/>
</dbReference>